<evidence type="ECO:0000313" key="2">
    <source>
        <dbReference type="Proteomes" id="UP000315700"/>
    </source>
</evidence>
<organism evidence="1 2">
    <name type="scientific">Caulifigura coniformis</name>
    <dbReference type="NCBI Taxonomy" id="2527983"/>
    <lineage>
        <taxon>Bacteria</taxon>
        <taxon>Pseudomonadati</taxon>
        <taxon>Planctomycetota</taxon>
        <taxon>Planctomycetia</taxon>
        <taxon>Planctomycetales</taxon>
        <taxon>Planctomycetaceae</taxon>
        <taxon>Caulifigura</taxon>
    </lineage>
</organism>
<sequence length="318" mass="35603">MTPLLLLFVIAFQPAPKNATEIVATWNERPAIESADIELSIERDSRDRTFGALRATSDDSRIRLRFTPELYRLDAPRLTAVRRDGRTQPAEANPDRARIEFRNVLLEEQLAGPQTVPQIEPATLIVHADGEERGLQLSVIDRLLGVAPLWSMQPMRFLDAASVTVEENAGGSDWRRVTANQRAGGLVELWTDLRSAGRPLRIIHRVKDQALWQIDFSYSESEPRFPSRYVVQTIGHAGEALDFVEASLVRVDVPPTPLDPVELARMDFVNRDAPRLPSRSAVLVRSVLRKALDSLWLPLAAMALCGLALLRRRASSPR</sequence>
<protein>
    <submittedName>
        <fullName evidence="1">Uncharacterized protein</fullName>
    </submittedName>
</protein>
<dbReference type="InParanoid" id="A0A517S9R9"/>
<keyword evidence="2" id="KW-1185">Reference proteome</keyword>
<evidence type="ECO:0000313" key="1">
    <source>
        <dbReference type="EMBL" id="QDT52863.1"/>
    </source>
</evidence>
<proteinExistence type="predicted"/>
<dbReference type="Proteomes" id="UP000315700">
    <property type="component" value="Chromosome"/>
</dbReference>
<reference evidence="1 2" key="1">
    <citation type="submission" date="2019-02" db="EMBL/GenBank/DDBJ databases">
        <title>Deep-cultivation of Planctomycetes and their phenomic and genomic characterization uncovers novel biology.</title>
        <authorList>
            <person name="Wiegand S."/>
            <person name="Jogler M."/>
            <person name="Boedeker C."/>
            <person name="Pinto D."/>
            <person name="Vollmers J."/>
            <person name="Rivas-Marin E."/>
            <person name="Kohn T."/>
            <person name="Peeters S.H."/>
            <person name="Heuer A."/>
            <person name="Rast P."/>
            <person name="Oberbeckmann S."/>
            <person name="Bunk B."/>
            <person name="Jeske O."/>
            <person name="Meyerdierks A."/>
            <person name="Storesund J.E."/>
            <person name="Kallscheuer N."/>
            <person name="Luecker S."/>
            <person name="Lage O.M."/>
            <person name="Pohl T."/>
            <person name="Merkel B.J."/>
            <person name="Hornburger P."/>
            <person name="Mueller R.-W."/>
            <person name="Bruemmer F."/>
            <person name="Labrenz M."/>
            <person name="Spormann A.M."/>
            <person name="Op den Camp H."/>
            <person name="Overmann J."/>
            <person name="Amann R."/>
            <person name="Jetten M.S.M."/>
            <person name="Mascher T."/>
            <person name="Medema M.H."/>
            <person name="Devos D.P."/>
            <person name="Kaster A.-K."/>
            <person name="Ovreas L."/>
            <person name="Rohde M."/>
            <person name="Galperin M.Y."/>
            <person name="Jogler C."/>
        </authorList>
    </citation>
    <scope>NUCLEOTIDE SEQUENCE [LARGE SCALE GENOMIC DNA]</scope>
    <source>
        <strain evidence="1 2">Pan44</strain>
    </source>
</reference>
<accession>A0A517S9R9</accession>
<gene>
    <name evidence="1" type="ORF">Pan44_08760</name>
</gene>
<dbReference type="RefSeq" id="WP_145027576.1">
    <property type="nucleotide sequence ID" value="NZ_CP036271.1"/>
</dbReference>
<name>A0A517S9R9_9PLAN</name>
<dbReference type="KEGG" id="ccos:Pan44_08760"/>
<dbReference type="AlphaFoldDB" id="A0A517S9R9"/>
<dbReference type="EMBL" id="CP036271">
    <property type="protein sequence ID" value="QDT52863.1"/>
    <property type="molecule type" value="Genomic_DNA"/>
</dbReference>